<evidence type="ECO:0000313" key="2">
    <source>
        <dbReference type="EMBL" id="EFG29397.2"/>
    </source>
</evidence>
<feature type="domain" description="DUF7737" evidence="1">
    <location>
        <begin position="94"/>
        <end position="195"/>
    </location>
</feature>
<name>D6LE68_9FUSO</name>
<dbReference type="EMBL" id="GG770380">
    <property type="protein sequence ID" value="EFG29397.2"/>
    <property type="molecule type" value="Genomic_DNA"/>
</dbReference>
<sequence length="196" mass="22442">TRRWIIDGQEGLEKVYYKKNIIAKIFALADWFSPADIEAPTLEEVQFFDRKTFKPILIDNVPDLVFTEVMRDIDLVVSVAHIGDVDPEASHSTIEMRKAIIEFNCKLFKLKNVKFTENHVLIKGERAEYSIHLGSGLIHQKAGSAINVLPVHSQHRGRVFLPFIDDDPKTAEIMAKVILFAQDEKIKDVFILEQIK</sequence>
<proteinExistence type="predicted"/>
<gene>
    <name evidence="2" type="ORF">HMPREF0400_02377</name>
</gene>
<evidence type="ECO:0000259" key="1">
    <source>
        <dbReference type="Pfam" id="PF24879"/>
    </source>
</evidence>
<reference evidence="2 3" key="1">
    <citation type="submission" date="2010-03" db="EMBL/GenBank/DDBJ databases">
        <title>The Genome Sequence of Fusobacterium sp. 1_1_41FAA.</title>
        <authorList>
            <consortium name="The Broad Institute Genome Sequencing Platform"/>
            <person name="Ward D."/>
            <person name="Earl A."/>
            <person name="Feldgarden M."/>
            <person name="Gevers D."/>
            <person name="Young S.K."/>
            <person name="Zeng Q."/>
            <person name="Koehrsen M."/>
            <person name="Alvarado L."/>
            <person name="Berlin A."/>
            <person name="Borenstein D."/>
            <person name="Chapman S."/>
            <person name="Chen Z."/>
            <person name="Engels R."/>
            <person name="Freedman E."/>
            <person name="Gellesch M."/>
            <person name="Goldberg J."/>
            <person name="Griggs A."/>
            <person name="Gujja S."/>
            <person name="Heilman E."/>
            <person name="Heiman D."/>
            <person name="Hepburn T."/>
            <person name="Howarth C."/>
            <person name="Jen D."/>
            <person name="Larson L."/>
            <person name="Mehta T."/>
            <person name="Park D."/>
            <person name="Pearson M."/>
            <person name="Richards J."/>
            <person name="Roberts A."/>
            <person name="Saif S."/>
            <person name="Shea T."/>
            <person name="Shenoy N."/>
            <person name="Sisk P."/>
            <person name="Stolte C."/>
            <person name="Sykes S."/>
            <person name="Walk T."/>
            <person name="White J."/>
            <person name="Yandava C."/>
            <person name="Strauss J.C."/>
            <person name="Ambrose C.E."/>
            <person name="Allen-Vercoe E."/>
            <person name="Haas B."/>
            <person name="Henn M.R."/>
            <person name="Nusbaum C."/>
            <person name="Birren B."/>
        </authorList>
    </citation>
    <scope>NUCLEOTIDE SEQUENCE [LARGE SCALE GENOMIC DNA]</scope>
    <source>
        <strain evidence="2 3">1_1_41FAA</strain>
    </source>
</reference>
<organism evidence="2 3">
    <name type="scientific">Fusobacterium periodonticum 1_1_41FAA</name>
    <dbReference type="NCBI Taxonomy" id="469621"/>
    <lineage>
        <taxon>Bacteria</taxon>
        <taxon>Fusobacteriati</taxon>
        <taxon>Fusobacteriota</taxon>
        <taxon>Fusobacteriia</taxon>
        <taxon>Fusobacteriales</taxon>
        <taxon>Fusobacteriaceae</taxon>
        <taxon>Fusobacterium</taxon>
    </lineage>
</organism>
<accession>D6LE68</accession>
<feature type="non-terminal residue" evidence="2">
    <location>
        <position position="196"/>
    </location>
</feature>
<dbReference type="Proteomes" id="UP000003964">
    <property type="component" value="Unassembled WGS sequence"/>
</dbReference>
<dbReference type="Pfam" id="PF24879">
    <property type="entry name" value="DUF7737"/>
    <property type="match status" value="1"/>
</dbReference>
<feature type="non-terminal residue" evidence="2">
    <location>
        <position position="1"/>
    </location>
</feature>
<protein>
    <recommendedName>
        <fullName evidence="1">DUF7737 domain-containing protein</fullName>
    </recommendedName>
</protein>
<dbReference type="InterPro" id="IPR056639">
    <property type="entry name" value="DUF7737"/>
</dbReference>
<dbReference type="AlphaFoldDB" id="D6LE68"/>
<evidence type="ECO:0000313" key="3">
    <source>
        <dbReference type="Proteomes" id="UP000003964"/>
    </source>
</evidence>